<sequence length="242" mass="27969">FAILSHCWGDPVDEVQYIDIEGLTKMDDAARDEIRGRSGYRKILKCCERAFHDELLWLWADTCCIDKRSSAELTEAINSMYVWYANSDHCYVFLHDVDGRRLPAQQDHKSYPEFNGWPKWFSRGWTLQELIAPSNVHFFNQNWELVGDKHGQAQTLSIITGISKDVLEKGLSSSNPSVAQIMSWAAHRRTTREEDRAYSLLGLFGVHIPMLYGEGKSAFLRLQREIIRMTNDQSIFAWCWTG</sequence>
<evidence type="ECO:0000313" key="3">
    <source>
        <dbReference type="EMBL" id="KIO03745.1"/>
    </source>
</evidence>
<dbReference type="PANTHER" id="PTHR10622">
    <property type="entry name" value="HET DOMAIN-CONTAINING PROTEIN"/>
    <property type="match status" value="1"/>
</dbReference>
<dbReference type="InterPro" id="IPR010730">
    <property type="entry name" value="HET"/>
</dbReference>
<feature type="domain" description="DUF8212" evidence="2">
    <location>
        <begin position="218"/>
        <end position="238"/>
    </location>
</feature>
<organism evidence="3 4">
    <name type="scientific">Pisolithus tinctorius Marx 270</name>
    <dbReference type="NCBI Taxonomy" id="870435"/>
    <lineage>
        <taxon>Eukaryota</taxon>
        <taxon>Fungi</taxon>
        <taxon>Dikarya</taxon>
        <taxon>Basidiomycota</taxon>
        <taxon>Agaricomycotina</taxon>
        <taxon>Agaricomycetes</taxon>
        <taxon>Agaricomycetidae</taxon>
        <taxon>Boletales</taxon>
        <taxon>Sclerodermatineae</taxon>
        <taxon>Pisolithaceae</taxon>
        <taxon>Pisolithus</taxon>
    </lineage>
</organism>
<dbReference type="PANTHER" id="PTHR10622:SF10">
    <property type="entry name" value="HET DOMAIN-CONTAINING PROTEIN"/>
    <property type="match status" value="1"/>
</dbReference>
<accession>A0A0C3NSC4</accession>
<gene>
    <name evidence="3" type="ORF">M404DRAFT_64319</name>
</gene>
<evidence type="ECO:0000313" key="4">
    <source>
        <dbReference type="Proteomes" id="UP000054217"/>
    </source>
</evidence>
<dbReference type="EMBL" id="KN831975">
    <property type="protein sequence ID" value="KIO03745.1"/>
    <property type="molecule type" value="Genomic_DNA"/>
</dbReference>
<feature type="domain" description="Heterokaryon incompatibility" evidence="1">
    <location>
        <begin position="1"/>
        <end position="107"/>
    </location>
</feature>
<dbReference type="InterPro" id="IPR058525">
    <property type="entry name" value="DUF8212"/>
</dbReference>
<evidence type="ECO:0000259" key="1">
    <source>
        <dbReference type="Pfam" id="PF06985"/>
    </source>
</evidence>
<feature type="non-terminal residue" evidence="3">
    <location>
        <position position="1"/>
    </location>
</feature>
<dbReference type="AlphaFoldDB" id="A0A0C3NSC4"/>
<evidence type="ECO:0000259" key="2">
    <source>
        <dbReference type="Pfam" id="PF26640"/>
    </source>
</evidence>
<dbReference type="InParanoid" id="A0A0C3NSC4"/>
<proteinExistence type="predicted"/>
<protein>
    <submittedName>
        <fullName evidence="3">Uncharacterized protein</fullName>
    </submittedName>
</protein>
<dbReference type="OrthoDB" id="2753634at2759"/>
<reference evidence="3 4" key="1">
    <citation type="submission" date="2014-04" db="EMBL/GenBank/DDBJ databases">
        <authorList>
            <consortium name="DOE Joint Genome Institute"/>
            <person name="Kuo A."/>
            <person name="Kohler A."/>
            <person name="Costa M.D."/>
            <person name="Nagy L.G."/>
            <person name="Floudas D."/>
            <person name="Copeland A."/>
            <person name="Barry K.W."/>
            <person name="Cichocki N."/>
            <person name="Veneault-Fourrey C."/>
            <person name="LaButti K."/>
            <person name="Lindquist E.A."/>
            <person name="Lipzen A."/>
            <person name="Lundell T."/>
            <person name="Morin E."/>
            <person name="Murat C."/>
            <person name="Sun H."/>
            <person name="Tunlid A."/>
            <person name="Henrissat B."/>
            <person name="Grigoriev I.V."/>
            <person name="Hibbett D.S."/>
            <person name="Martin F."/>
            <person name="Nordberg H.P."/>
            <person name="Cantor M.N."/>
            <person name="Hua S.X."/>
        </authorList>
    </citation>
    <scope>NUCLEOTIDE SEQUENCE [LARGE SCALE GENOMIC DNA]</scope>
    <source>
        <strain evidence="3 4">Marx 270</strain>
    </source>
</reference>
<dbReference type="Pfam" id="PF06985">
    <property type="entry name" value="HET"/>
    <property type="match status" value="1"/>
</dbReference>
<dbReference type="HOGENOM" id="CLU_000288_138_0_1"/>
<dbReference type="Pfam" id="PF26640">
    <property type="entry name" value="DUF8212"/>
    <property type="match status" value="1"/>
</dbReference>
<reference evidence="4" key="2">
    <citation type="submission" date="2015-01" db="EMBL/GenBank/DDBJ databases">
        <title>Evolutionary Origins and Diversification of the Mycorrhizal Mutualists.</title>
        <authorList>
            <consortium name="DOE Joint Genome Institute"/>
            <consortium name="Mycorrhizal Genomics Consortium"/>
            <person name="Kohler A."/>
            <person name="Kuo A."/>
            <person name="Nagy L.G."/>
            <person name="Floudas D."/>
            <person name="Copeland A."/>
            <person name="Barry K.W."/>
            <person name="Cichocki N."/>
            <person name="Veneault-Fourrey C."/>
            <person name="LaButti K."/>
            <person name="Lindquist E.A."/>
            <person name="Lipzen A."/>
            <person name="Lundell T."/>
            <person name="Morin E."/>
            <person name="Murat C."/>
            <person name="Riley R."/>
            <person name="Ohm R."/>
            <person name="Sun H."/>
            <person name="Tunlid A."/>
            <person name="Henrissat B."/>
            <person name="Grigoriev I.V."/>
            <person name="Hibbett D.S."/>
            <person name="Martin F."/>
        </authorList>
    </citation>
    <scope>NUCLEOTIDE SEQUENCE [LARGE SCALE GENOMIC DNA]</scope>
    <source>
        <strain evidence="4">Marx 270</strain>
    </source>
</reference>
<keyword evidence="4" id="KW-1185">Reference proteome</keyword>
<dbReference type="Proteomes" id="UP000054217">
    <property type="component" value="Unassembled WGS sequence"/>
</dbReference>
<name>A0A0C3NSC4_PISTI</name>
<feature type="non-terminal residue" evidence="3">
    <location>
        <position position="242"/>
    </location>
</feature>
<dbReference type="STRING" id="870435.A0A0C3NSC4"/>